<gene>
    <name evidence="1" type="ORF">DUNSADRAFT_11523</name>
</gene>
<sequence>MMLVLCQGETLASGTRGTPWRLEMNKGTGKVDTLAFANFSHALMVPTTSGGRGLVEVPVDYTKQPLSHDAEFRDKVGKQMLAVGMAIEDYFGKEPQDIEGGLVTGSGKDMGMVVFQTRPQL</sequence>
<comment type="caution">
    <text evidence="1">The sequence shown here is derived from an EMBL/GenBank/DDBJ whole genome shotgun (WGS) entry which is preliminary data.</text>
</comment>
<protein>
    <submittedName>
        <fullName evidence="1">Uncharacterized protein</fullName>
    </submittedName>
</protein>
<dbReference type="PANTHER" id="PTHR47453:SF1">
    <property type="entry name" value="PHOSPHOGLUCAN, WATER DIKINASE, CHLOROPLASTIC"/>
    <property type="match status" value="1"/>
</dbReference>
<name>A0ABQ7H4F7_DUNSA</name>
<dbReference type="PANTHER" id="PTHR47453">
    <property type="entry name" value="PHOSPHOGLUCAN, WATER DIKINASE, CHLOROPLASTIC"/>
    <property type="match status" value="1"/>
</dbReference>
<accession>A0ABQ7H4F7</accession>
<proteinExistence type="predicted"/>
<keyword evidence="2" id="KW-1185">Reference proteome</keyword>
<evidence type="ECO:0000313" key="2">
    <source>
        <dbReference type="Proteomes" id="UP000815325"/>
    </source>
</evidence>
<evidence type="ECO:0000313" key="1">
    <source>
        <dbReference type="EMBL" id="KAF5841743.1"/>
    </source>
</evidence>
<dbReference type="Proteomes" id="UP000815325">
    <property type="component" value="Unassembled WGS sequence"/>
</dbReference>
<organism evidence="1 2">
    <name type="scientific">Dunaliella salina</name>
    <name type="common">Green alga</name>
    <name type="synonym">Protococcus salinus</name>
    <dbReference type="NCBI Taxonomy" id="3046"/>
    <lineage>
        <taxon>Eukaryota</taxon>
        <taxon>Viridiplantae</taxon>
        <taxon>Chlorophyta</taxon>
        <taxon>core chlorophytes</taxon>
        <taxon>Chlorophyceae</taxon>
        <taxon>CS clade</taxon>
        <taxon>Chlamydomonadales</taxon>
        <taxon>Dunaliellaceae</taxon>
        <taxon>Dunaliella</taxon>
    </lineage>
</organism>
<reference evidence="1" key="1">
    <citation type="submission" date="2017-08" db="EMBL/GenBank/DDBJ databases">
        <authorList>
            <person name="Polle J.E."/>
            <person name="Barry K."/>
            <person name="Cushman J."/>
            <person name="Schmutz J."/>
            <person name="Tran D."/>
            <person name="Hathwaick L.T."/>
            <person name="Yim W.C."/>
            <person name="Jenkins J."/>
            <person name="Mckie-Krisberg Z.M."/>
            <person name="Prochnik S."/>
            <person name="Lindquist E."/>
            <person name="Dockter R.B."/>
            <person name="Adam C."/>
            <person name="Molina H."/>
            <person name="Bunkerborg J."/>
            <person name="Jin E."/>
            <person name="Buchheim M."/>
            <person name="Magnuson J."/>
        </authorList>
    </citation>
    <scope>NUCLEOTIDE SEQUENCE</scope>
    <source>
        <strain evidence="1">CCAP 19/18</strain>
    </source>
</reference>
<dbReference type="EMBL" id="MU069478">
    <property type="protein sequence ID" value="KAF5841743.1"/>
    <property type="molecule type" value="Genomic_DNA"/>
</dbReference>
<dbReference type="Gene3D" id="3.30.470.20">
    <property type="entry name" value="ATP-grasp fold, B domain"/>
    <property type="match status" value="1"/>
</dbReference>